<evidence type="ECO:0000313" key="2">
    <source>
        <dbReference type="Proteomes" id="UP000430508"/>
    </source>
</evidence>
<accession>A0A857DDP5</accession>
<dbReference type="RefSeq" id="WP_025204958.1">
    <property type="nucleotide sequence ID" value="NZ_CP046996.1"/>
</dbReference>
<sequence length="373" mass="41698">MKGNMKHVFPGGNTSEGFFSYYSFLLEKGTKRIFVVKGGPGVGKSTLMKKIGNRMVEMGYDVEFHHCSSDHHSLDGIAVVDAGIVMVDGTAPHIVDPKYPGGLDEIINLGEFWDTDAIQHNVKHIIASTNEVSRLFARAYRLLSAARAVAENMMAITRQSMDFSALNMETSRLAKKIFEGVYMVESSGRTGVARHLFSCAYTPEGFVDFTDSILQEIREIVYLEGEMGTGRSVFMEKIATKAMEKGFDVEIYHLPLIPSKIGTIVIKELQVALTSSESFRNNHQESVNLNRHVHTELSSSLTQELNSDLDLFGHLMHSGMDCIHQAKQEHDALEQYYVPYMNFKAVEEKYEEILSRILDIAGSEACAAEKQLH</sequence>
<reference evidence="1 2" key="1">
    <citation type="submission" date="2019-12" db="EMBL/GenBank/DDBJ databases">
        <title>Sequence classification of anaerobic respiratory reductive dehalogenases: First we see many, then we see few.</title>
        <authorList>
            <person name="Molenda O."/>
            <person name="Puentes Jacome L.A."/>
            <person name="Cao X."/>
            <person name="Nesbo C.L."/>
            <person name="Tang S."/>
            <person name="Morson N."/>
            <person name="Patron J."/>
            <person name="Lomheim L."/>
            <person name="Wishart D.S."/>
            <person name="Edwards E.A."/>
        </authorList>
    </citation>
    <scope>NUCLEOTIDE SEQUENCE [LARGE SCALE GENOMIC DNA]</scope>
    <source>
        <strain evidence="1 2">12DCA</strain>
    </source>
</reference>
<evidence type="ECO:0000313" key="1">
    <source>
        <dbReference type="EMBL" id="QGZ99363.1"/>
    </source>
</evidence>
<gene>
    <name evidence="1" type="ORF">GQ588_01090</name>
</gene>
<dbReference type="InterPro" id="IPR027417">
    <property type="entry name" value="P-loop_NTPase"/>
</dbReference>
<name>A0A857DDP5_9FIRM</name>
<dbReference type="SUPFAM" id="SSF52540">
    <property type="entry name" value="P-loop containing nucleoside triphosphate hydrolases"/>
    <property type="match status" value="1"/>
</dbReference>
<dbReference type="AlphaFoldDB" id="A0A857DDP5"/>
<protein>
    <submittedName>
        <fullName evidence="1">ATPase</fullName>
    </submittedName>
</protein>
<dbReference type="EMBL" id="CP046996">
    <property type="protein sequence ID" value="QGZ99363.1"/>
    <property type="molecule type" value="Genomic_DNA"/>
</dbReference>
<dbReference type="Proteomes" id="UP000430508">
    <property type="component" value="Chromosome"/>
</dbReference>
<organism evidence="1 2">
    <name type="scientific">Dehalobacter restrictus</name>
    <dbReference type="NCBI Taxonomy" id="55583"/>
    <lineage>
        <taxon>Bacteria</taxon>
        <taxon>Bacillati</taxon>
        <taxon>Bacillota</taxon>
        <taxon>Clostridia</taxon>
        <taxon>Eubacteriales</taxon>
        <taxon>Desulfitobacteriaceae</taxon>
        <taxon>Dehalobacter</taxon>
    </lineage>
</organism>
<proteinExistence type="predicted"/>